<name>A0A6I9SDP6_ELAGV</name>
<dbReference type="KEGG" id="egu:105059820"/>
<dbReference type="InParanoid" id="A0A6I9SDP6"/>
<sequence>MDRQPGPERLQNYGTDPQRSEAHSSSIATQERDLVRRHPQTTPSDLQNHGPEPNQPRRSPERESPPGAKLKRVSSYSKYVMSNIFSIVVAYYSARQDIAKHAEKPTVVVCGSLVFITFLADLILMLHTSCLLTLPRIGECRYMAAIVLIYVSNVLFMLTSVGLLVLLNKSYAFLAVLLLPIIAILGIFFRKEIRTARHQRHTGYEAYETELKQFSDLSVSVTFLNFTGMIATISFYFKNFPEKAGRSGITVSESFIFFTIIFGLLSMLLTTVPPSFKQRGTRERLISVIRAFGYVLFGLQTLTGLELAAGFVEGFVVLAFLPDFVGAVFWFDMEFLHERRRDVETGGDEVDGERGRNDEPETFAIPVASFIFTLLMTVYSMNRGAPDYNFHLRSCMLLIFSAFKSSLSWMMLTFKPPKTQSLVTVANILTRFTVGLLVVAMLDVILFAIPAIYKFF</sequence>
<organism evidence="3 4">
    <name type="scientific">Elaeis guineensis var. tenera</name>
    <name type="common">Oil palm</name>
    <dbReference type="NCBI Taxonomy" id="51953"/>
    <lineage>
        <taxon>Eukaryota</taxon>
        <taxon>Viridiplantae</taxon>
        <taxon>Streptophyta</taxon>
        <taxon>Embryophyta</taxon>
        <taxon>Tracheophyta</taxon>
        <taxon>Spermatophyta</taxon>
        <taxon>Magnoliopsida</taxon>
        <taxon>Liliopsida</taxon>
        <taxon>Arecaceae</taxon>
        <taxon>Arecoideae</taxon>
        <taxon>Cocoseae</taxon>
        <taxon>Elaeidinae</taxon>
        <taxon>Elaeis</taxon>
    </lineage>
</organism>
<keyword evidence="2" id="KW-0812">Transmembrane</keyword>
<feature type="transmembrane region" description="Helical" evidence="2">
    <location>
        <begin position="363"/>
        <end position="382"/>
    </location>
</feature>
<feature type="transmembrane region" description="Helical" evidence="2">
    <location>
        <begin position="171"/>
        <end position="189"/>
    </location>
</feature>
<reference evidence="4" key="1">
    <citation type="submission" date="2025-08" db="UniProtKB">
        <authorList>
            <consortium name="RefSeq"/>
        </authorList>
    </citation>
    <scope>IDENTIFICATION</scope>
</reference>
<feature type="region of interest" description="Disordered" evidence="1">
    <location>
        <begin position="1"/>
        <end position="69"/>
    </location>
</feature>
<dbReference type="RefSeq" id="XP_010941573.1">
    <property type="nucleotide sequence ID" value="XM_010943271.3"/>
</dbReference>
<evidence type="ECO:0000256" key="1">
    <source>
        <dbReference type="SAM" id="MobiDB-lite"/>
    </source>
</evidence>
<feature type="transmembrane region" description="Helical" evidence="2">
    <location>
        <begin position="388"/>
        <end position="407"/>
    </location>
</feature>
<feature type="transmembrane region" description="Helical" evidence="2">
    <location>
        <begin position="106"/>
        <end position="132"/>
    </location>
</feature>
<feature type="transmembrane region" description="Helical" evidence="2">
    <location>
        <begin position="76"/>
        <end position="94"/>
    </location>
</feature>
<dbReference type="FunCoup" id="A0A6I9SDP6">
    <property type="interactions" value="8"/>
</dbReference>
<dbReference type="GeneID" id="105059820"/>
<feature type="transmembrane region" description="Helical" evidence="2">
    <location>
        <begin position="308"/>
        <end position="331"/>
    </location>
</feature>
<dbReference type="OrthoDB" id="10339343at2759"/>
<gene>
    <name evidence="4" type="primary">LOC105059820</name>
</gene>
<evidence type="ECO:0000313" key="4">
    <source>
        <dbReference type="RefSeq" id="XP_010941573.1"/>
    </source>
</evidence>
<protein>
    <submittedName>
        <fullName evidence="4">Uncharacterized protein LOC105059820</fullName>
    </submittedName>
</protein>
<accession>A0A6I9SDP6</accession>
<feature type="transmembrane region" description="Helical" evidence="2">
    <location>
        <begin position="249"/>
        <end position="272"/>
    </location>
</feature>
<evidence type="ECO:0000313" key="3">
    <source>
        <dbReference type="Proteomes" id="UP000504607"/>
    </source>
</evidence>
<feature type="transmembrane region" description="Helical" evidence="2">
    <location>
        <begin position="217"/>
        <end position="237"/>
    </location>
</feature>
<keyword evidence="3" id="KW-1185">Reference proteome</keyword>
<dbReference type="AlphaFoldDB" id="A0A6I9SDP6"/>
<keyword evidence="2" id="KW-1133">Transmembrane helix</keyword>
<proteinExistence type="predicted"/>
<keyword evidence="2" id="KW-0472">Membrane</keyword>
<evidence type="ECO:0000256" key="2">
    <source>
        <dbReference type="SAM" id="Phobius"/>
    </source>
</evidence>
<feature type="transmembrane region" description="Helical" evidence="2">
    <location>
        <begin position="428"/>
        <end position="453"/>
    </location>
</feature>
<feature type="transmembrane region" description="Helical" evidence="2">
    <location>
        <begin position="144"/>
        <end position="165"/>
    </location>
</feature>
<feature type="transmembrane region" description="Helical" evidence="2">
    <location>
        <begin position="284"/>
        <end position="302"/>
    </location>
</feature>
<feature type="compositionally biased region" description="Polar residues" evidence="1">
    <location>
        <begin position="12"/>
        <end position="29"/>
    </location>
</feature>
<dbReference type="Proteomes" id="UP000504607">
    <property type="component" value="Unplaced"/>
</dbReference>